<proteinExistence type="predicted"/>
<dbReference type="Proteomes" id="UP000305948">
    <property type="component" value="Unassembled WGS sequence"/>
</dbReference>
<dbReference type="InterPro" id="IPR011009">
    <property type="entry name" value="Kinase-like_dom_sf"/>
</dbReference>
<accession>A0A5C3N2Z7</accession>
<name>A0A5C3N2Z7_9AGAM</name>
<dbReference type="EMBL" id="ML213510">
    <property type="protein sequence ID" value="TFK51657.1"/>
    <property type="molecule type" value="Genomic_DNA"/>
</dbReference>
<dbReference type="SUPFAM" id="SSF56112">
    <property type="entry name" value="Protein kinase-like (PK-like)"/>
    <property type="match status" value="1"/>
</dbReference>
<keyword evidence="3" id="KW-0418">Kinase</keyword>
<dbReference type="InterPro" id="IPR004166">
    <property type="entry name" value="a-kinase_dom"/>
</dbReference>
<keyword evidence="2" id="KW-0808">Transferase</keyword>
<feature type="domain" description="Alpha-type protein kinase" evidence="4">
    <location>
        <begin position="1"/>
        <end position="50"/>
    </location>
</feature>
<protein>
    <recommendedName>
        <fullName evidence="4">Alpha-type protein kinase domain-containing protein</fullName>
    </recommendedName>
</protein>
<dbReference type="GO" id="GO:0005524">
    <property type="term" value="F:ATP binding"/>
    <property type="evidence" value="ECO:0007669"/>
    <property type="project" value="InterPro"/>
</dbReference>
<sequence>MTYTDDSSVYSNWGQGLDFGFFNQRLQGIKEFMLFHVCNALCRKLRLEDAPKPPSMAEPAASKTSQAYNIDSNQQHFSGALKQCSGQ</sequence>
<evidence type="ECO:0000313" key="6">
    <source>
        <dbReference type="Proteomes" id="UP000305948"/>
    </source>
</evidence>
<gene>
    <name evidence="5" type="ORF">OE88DRAFT_1447625</name>
</gene>
<organism evidence="5 6">
    <name type="scientific">Heliocybe sulcata</name>
    <dbReference type="NCBI Taxonomy" id="5364"/>
    <lineage>
        <taxon>Eukaryota</taxon>
        <taxon>Fungi</taxon>
        <taxon>Dikarya</taxon>
        <taxon>Basidiomycota</taxon>
        <taxon>Agaricomycotina</taxon>
        <taxon>Agaricomycetes</taxon>
        <taxon>Gloeophyllales</taxon>
        <taxon>Gloeophyllaceae</taxon>
        <taxon>Heliocybe</taxon>
    </lineage>
</organism>
<dbReference type="GO" id="GO:0004674">
    <property type="term" value="F:protein serine/threonine kinase activity"/>
    <property type="evidence" value="ECO:0007669"/>
    <property type="project" value="UniProtKB-KW"/>
</dbReference>
<keyword evidence="1" id="KW-0723">Serine/threonine-protein kinase</keyword>
<dbReference type="Gene3D" id="3.20.200.10">
    <property type="entry name" value="MHCK/EF2 kinase"/>
    <property type="match status" value="1"/>
</dbReference>
<evidence type="ECO:0000256" key="3">
    <source>
        <dbReference type="ARBA" id="ARBA00022777"/>
    </source>
</evidence>
<evidence type="ECO:0000256" key="1">
    <source>
        <dbReference type="ARBA" id="ARBA00022527"/>
    </source>
</evidence>
<reference evidence="5 6" key="1">
    <citation type="journal article" date="2019" name="Nat. Ecol. Evol.">
        <title>Megaphylogeny resolves global patterns of mushroom evolution.</title>
        <authorList>
            <person name="Varga T."/>
            <person name="Krizsan K."/>
            <person name="Foldi C."/>
            <person name="Dima B."/>
            <person name="Sanchez-Garcia M."/>
            <person name="Sanchez-Ramirez S."/>
            <person name="Szollosi G.J."/>
            <person name="Szarkandi J.G."/>
            <person name="Papp V."/>
            <person name="Albert L."/>
            <person name="Andreopoulos W."/>
            <person name="Angelini C."/>
            <person name="Antonin V."/>
            <person name="Barry K.W."/>
            <person name="Bougher N.L."/>
            <person name="Buchanan P."/>
            <person name="Buyck B."/>
            <person name="Bense V."/>
            <person name="Catcheside P."/>
            <person name="Chovatia M."/>
            <person name="Cooper J."/>
            <person name="Damon W."/>
            <person name="Desjardin D."/>
            <person name="Finy P."/>
            <person name="Geml J."/>
            <person name="Haridas S."/>
            <person name="Hughes K."/>
            <person name="Justo A."/>
            <person name="Karasinski D."/>
            <person name="Kautmanova I."/>
            <person name="Kiss B."/>
            <person name="Kocsube S."/>
            <person name="Kotiranta H."/>
            <person name="LaButti K.M."/>
            <person name="Lechner B.E."/>
            <person name="Liimatainen K."/>
            <person name="Lipzen A."/>
            <person name="Lukacs Z."/>
            <person name="Mihaltcheva S."/>
            <person name="Morgado L.N."/>
            <person name="Niskanen T."/>
            <person name="Noordeloos M.E."/>
            <person name="Ohm R.A."/>
            <person name="Ortiz-Santana B."/>
            <person name="Ovrebo C."/>
            <person name="Racz N."/>
            <person name="Riley R."/>
            <person name="Savchenko A."/>
            <person name="Shiryaev A."/>
            <person name="Soop K."/>
            <person name="Spirin V."/>
            <person name="Szebenyi C."/>
            <person name="Tomsovsky M."/>
            <person name="Tulloss R.E."/>
            <person name="Uehling J."/>
            <person name="Grigoriev I.V."/>
            <person name="Vagvolgyi C."/>
            <person name="Papp T."/>
            <person name="Martin F.M."/>
            <person name="Miettinen O."/>
            <person name="Hibbett D.S."/>
            <person name="Nagy L.G."/>
        </authorList>
    </citation>
    <scope>NUCLEOTIDE SEQUENCE [LARGE SCALE GENOMIC DNA]</scope>
    <source>
        <strain evidence="5 6">OMC1185</strain>
    </source>
</reference>
<evidence type="ECO:0000313" key="5">
    <source>
        <dbReference type="EMBL" id="TFK51657.1"/>
    </source>
</evidence>
<evidence type="ECO:0000256" key="2">
    <source>
        <dbReference type="ARBA" id="ARBA00022679"/>
    </source>
</evidence>
<dbReference type="PROSITE" id="PS51158">
    <property type="entry name" value="ALPHA_KINASE"/>
    <property type="match status" value="1"/>
</dbReference>
<dbReference type="OrthoDB" id="301415at2759"/>
<keyword evidence="6" id="KW-1185">Reference proteome</keyword>
<dbReference type="AlphaFoldDB" id="A0A5C3N2Z7"/>
<evidence type="ECO:0000259" key="4">
    <source>
        <dbReference type="PROSITE" id="PS51158"/>
    </source>
</evidence>